<sequence length="78" mass="8510">MINMKAGKQIKTGRQSKTSAKGAKVRRAPGYGNSLILAPTTLGDKVTRPPNIGDPKIDIFVKNGAPKYKCLCERIFIH</sequence>
<name>A0A915JQE2_ROMCU</name>
<protein>
    <submittedName>
        <fullName evidence="3">Uncharacterized protein</fullName>
    </submittedName>
</protein>
<dbReference type="WBParaSite" id="nRc.2.0.1.t28323-RA">
    <property type="protein sequence ID" value="nRc.2.0.1.t28323-RA"/>
    <property type="gene ID" value="nRc.2.0.1.g28323"/>
</dbReference>
<keyword evidence="2" id="KW-1185">Reference proteome</keyword>
<reference evidence="3" key="1">
    <citation type="submission" date="2022-11" db="UniProtKB">
        <authorList>
            <consortium name="WormBaseParasite"/>
        </authorList>
    </citation>
    <scope>IDENTIFICATION</scope>
</reference>
<organism evidence="2 3">
    <name type="scientific">Romanomermis culicivorax</name>
    <name type="common">Nematode worm</name>
    <dbReference type="NCBI Taxonomy" id="13658"/>
    <lineage>
        <taxon>Eukaryota</taxon>
        <taxon>Metazoa</taxon>
        <taxon>Ecdysozoa</taxon>
        <taxon>Nematoda</taxon>
        <taxon>Enoplea</taxon>
        <taxon>Dorylaimia</taxon>
        <taxon>Mermithida</taxon>
        <taxon>Mermithoidea</taxon>
        <taxon>Mermithidae</taxon>
        <taxon>Romanomermis</taxon>
    </lineage>
</organism>
<evidence type="ECO:0000313" key="3">
    <source>
        <dbReference type="WBParaSite" id="nRc.2.0.1.t28323-RA"/>
    </source>
</evidence>
<proteinExistence type="predicted"/>
<dbReference type="Proteomes" id="UP000887565">
    <property type="component" value="Unplaced"/>
</dbReference>
<evidence type="ECO:0000256" key="1">
    <source>
        <dbReference type="SAM" id="MobiDB-lite"/>
    </source>
</evidence>
<accession>A0A915JQE2</accession>
<feature type="region of interest" description="Disordered" evidence="1">
    <location>
        <begin position="1"/>
        <end position="26"/>
    </location>
</feature>
<evidence type="ECO:0000313" key="2">
    <source>
        <dbReference type="Proteomes" id="UP000887565"/>
    </source>
</evidence>
<dbReference type="AlphaFoldDB" id="A0A915JQE2"/>